<proteinExistence type="predicted"/>
<dbReference type="InterPro" id="IPR026893">
    <property type="entry name" value="Tyr/Ser_Pase_IphP-type"/>
</dbReference>
<dbReference type="InterPro" id="IPR029021">
    <property type="entry name" value="Prot-tyrosine_phosphatase-like"/>
</dbReference>
<protein>
    <submittedName>
        <fullName evidence="2">Tyrosine-protein phosphatase</fullName>
    </submittedName>
</protein>
<name>A0ABX8CGF1_9NOCA</name>
<evidence type="ECO:0000256" key="1">
    <source>
        <dbReference type="SAM" id="SignalP"/>
    </source>
</evidence>
<organism evidence="2 3">
    <name type="scientific">Nocardia tengchongensis</name>
    <dbReference type="NCBI Taxonomy" id="2055889"/>
    <lineage>
        <taxon>Bacteria</taxon>
        <taxon>Bacillati</taxon>
        <taxon>Actinomycetota</taxon>
        <taxon>Actinomycetes</taxon>
        <taxon>Mycobacteriales</taxon>
        <taxon>Nocardiaceae</taxon>
        <taxon>Nocardia</taxon>
    </lineage>
</organism>
<accession>A0ABX8CGF1</accession>
<dbReference type="Gene3D" id="3.90.190.10">
    <property type="entry name" value="Protein tyrosine phosphatase superfamily"/>
    <property type="match status" value="1"/>
</dbReference>
<dbReference type="InterPro" id="IPR016130">
    <property type="entry name" value="Tyr_Pase_AS"/>
</dbReference>
<dbReference type="PROSITE" id="PS00383">
    <property type="entry name" value="TYR_PHOSPHATASE_1"/>
    <property type="match status" value="1"/>
</dbReference>
<dbReference type="Proteomes" id="UP000683310">
    <property type="component" value="Chromosome"/>
</dbReference>
<evidence type="ECO:0000313" key="3">
    <source>
        <dbReference type="Proteomes" id="UP000683310"/>
    </source>
</evidence>
<evidence type="ECO:0000313" key="2">
    <source>
        <dbReference type="EMBL" id="QVI18980.1"/>
    </source>
</evidence>
<dbReference type="EMBL" id="CP074371">
    <property type="protein sequence ID" value="QVI18980.1"/>
    <property type="molecule type" value="Genomic_DNA"/>
</dbReference>
<feature type="chain" id="PRO_5046759315" evidence="1">
    <location>
        <begin position="29"/>
        <end position="268"/>
    </location>
</feature>
<dbReference type="Pfam" id="PF13350">
    <property type="entry name" value="Y_phosphatase3"/>
    <property type="match status" value="1"/>
</dbReference>
<feature type="signal peptide" evidence="1">
    <location>
        <begin position="1"/>
        <end position="28"/>
    </location>
</feature>
<reference evidence="2 3" key="1">
    <citation type="submission" date="2021-04" db="EMBL/GenBank/DDBJ databases">
        <title>Nocardia tengchongensis.</title>
        <authorList>
            <person name="Zhuang k."/>
            <person name="Ran Y."/>
            <person name="Li W."/>
        </authorList>
    </citation>
    <scope>NUCLEOTIDE SEQUENCE [LARGE SCALE GENOMIC DNA]</scope>
    <source>
        <strain evidence="2 3">CFH S0057</strain>
    </source>
</reference>
<dbReference type="SUPFAM" id="SSF52799">
    <property type="entry name" value="(Phosphotyrosine protein) phosphatases II"/>
    <property type="match status" value="1"/>
</dbReference>
<sequence>MIRPRTIGASVILAAALTFGVSPGLALAVDPPVATGSVLLDPAARSLNLSGVQNARDAGGYRTTDGHVVRTGLVFRTAALGSATTADIASLATHNVVSVHDLRTGYEQLLAGADKIPAGATEHHDDVLGGLSPLSGLSTASSAANAYPQFITAPGANAGFADVIRDIAYNNGGVLFHCTAGKDRTGWTGAVLLTLLGVDKDTVYYDFMLSSYYRNAAAGDVNNGVTTAELDSAFAQANTTYGSFANYVSNGLGLTAADIAALEAKMLA</sequence>
<gene>
    <name evidence="2" type="ORF">KHQ06_21080</name>
</gene>
<keyword evidence="1" id="KW-0732">Signal</keyword>
<keyword evidence="3" id="KW-1185">Reference proteome</keyword>